<dbReference type="GO" id="GO:1900449">
    <property type="term" value="P:regulation of glutamate receptor signaling pathway"/>
    <property type="evidence" value="ECO:0007669"/>
    <property type="project" value="InterPro"/>
</dbReference>
<sequence length="379" mass="41731">MRMYTPGMLLGLWVPAFAVTFLGVGATSLPTPAPKKVCTSLRVGSAGRTGKDTRPPPIQLSTSVDKFSPGQNITVSLNGRPGVQVQRFAVQAREVNSFYSVGTFVNQPTAAQTIGCGHQNDTIVGIPRNGTATTNLTLTWAAPNDTDIGDVEFIANVRQVGEKNWASLKSRQVRQIAPDFSPINMTECGTVKGCFRYGKKDCTAETCTYAMSYRIEGDNAIFELAADTDGWVAVGFSSDRMMNGDDVLACVNARKGRRVVYRHYYNNHHRPALQDNNPIIGNGAMVKDGRIYCRFTRPRKVDNDNYSVDLDATWFFLYAWGPASEGNMMRHTLESPPTSYRKVVITLKVDDQRDSADPTTTANMLLLCSTVLLSQFLQQ</sequence>
<dbReference type="InterPro" id="IPR002861">
    <property type="entry name" value="Reeler_dom"/>
</dbReference>
<dbReference type="InterPro" id="IPR042789">
    <property type="entry name" value="FRRS1L"/>
</dbReference>
<dbReference type="InterPro" id="IPR042307">
    <property type="entry name" value="Reeler_sf"/>
</dbReference>
<dbReference type="GO" id="GO:0016020">
    <property type="term" value="C:membrane"/>
    <property type="evidence" value="ECO:0007669"/>
    <property type="project" value="UniProtKB-SubCell"/>
</dbReference>
<feature type="chain" id="PRO_5035482107" evidence="4">
    <location>
        <begin position="19"/>
        <end position="379"/>
    </location>
</feature>
<evidence type="ECO:0000256" key="3">
    <source>
        <dbReference type="ARBA" id="ARBA00023004"/>
    </source>
</evidence>
<dbReference type="PANTHER" id="PTHR46902">
    <property type="entry name" value="DOMON DOMAIN-CONTAINING PROTEIN FRRS1L"/>
    <property type="match status" value="1"/>
</dbReference>
<dbReference type="AlphaFoldDB" id="A0A8J9W348"/>
<evidence type="ECO:0000256" key="2">
    <source>
        <dbReference type="ARBA" id="ARBA00004141"/>
    </source>
</evidence>
<gene>
    <name evidence="7" type="primary">FRRS1L</name>
    <name evidence="7" type="ORF">BLAG_LOCUS2882</name>
</gene>
<evidence type="ECO:0000256" key="1">
    <source>
        <dbReference type="ARBA" id="ARBA00001970"/>
    </source>
</evidence>
<dbReference type="Proteomes" id="UP000838412">
    <property type="component" value="Chromosome 10"/>
</dbReference>
<evidence type="ECO:0000259" key="6">
    <source>
        <dbReference type="PROSITE" id="PS51019"/>
    </source>
</evidence>
<protein>
    <submittedName>
        <fullName evidence="7">FRRS1L protein</fullName>
    </submittedName>
</protein>
<dbReference type="OrthoDB" id="6418377at2759"/>
<proteinExistence type="predicted"/>
<feature type="domain" description="Reelin" evidence="6">
    <location>
        <begin position="23"/>
        <end position="188"/>
    </location>
</feature>
<dbReference type="PANTHER" id="PTHR46902:SF1">
    <property type="entry name" value="DOMON DOMAIN-CONTAINING PROTEIN FRRS1L"/>
    <property type="match status" value="1"/>
</dbReference>
<dbReference type="PROSITE" id="PS51019">
    <property type="entry name" value="REELIN"/>
    <property type="match status" value="1"/>
</dbReference>
<dbReference type="Gene3D" id="2.60.40.4060">
    <property type="entry name" value="Reeler domain"/>
    <property type="match status" value="1"/>
</dbReference>
<comment type="subcellular location">
    <subcellularLocation>
        <location evidence="2">Membrane</location>
        <topology evidence="2">Multi-pass membrane protein</topology>
    </subcellularLocation>
</comment>
<keyword evidence="4" id="KW-0732">Signal</keyword>
<dbReference type="PROSITE" id="PS50836">
    <property type="entry name" value="DOMON"/>
    <property type="match status" value="1"/>
</dbReference>
<accession>A0A8J9W348</accession>
<dbReference type="CDD" id="cd09628">
    <property type="entry name" value="DOMON_SDR_2_like"/>
    <property type="match status" value="1"/>
</dbReference>
<keyword evidence="8" id="KW-1185">Reference proteome</keyword>
<dbReference type="SMART" id="SM00664">
    <property type="entry name" value="DoH"/>
    <property type="match status" value="1"/>
</dbReference>
<dbReference type="GO" id="GO:0099072">
    <property type="term" value="P:regulation of postsynaptic membrane neurotransmitter receptor levels"/>
    <property type="evidence" value="ECO:0007669"/>
    <property type="project" value="TreeGrafter"/>
</dbReference>
<feature type="signal peptide" evidence="4">
    <location>
        <begin position="1"/>
        <end position="18"/>
    </location>
</feature>
<dbReference type="CDD" id="cd08544">
    <property type="entry name" value="Reeler"/>
    <property type="match status" value="1"/>
</dbReference>
<evidence type="ECO:0000256" key="4">
    <source>
        <dbReference type="SAM" id="SignalP"/>
    </source>
</evidence>
<dbReference type="InterPro" id="IPR005018">
    <property type="entry name" value="DOMON_domain"/>
</dbReference>
<evidence type="ECO:0000313" key="7">
    <source>
        <dbReference type="EMBL" id="CAH1238179.1"/>
    </source>
</evidence>
<feature type="domain" description="DOMON" evidence="5">
    <location>
        <begin position="207"/>
        <end position="321"/>
    </location>
</feature>
<organism evidence="7 8">
    <name type="scientific">Branchiostoma lanceolatum</name>
    <name type="common">Common lancelet</name>
    <name type="synonym">Amphioxus lanceolatum</name>
    <dbReference type="NCBI Taxonomy" id="7740"/>
    <lineage>
        <taxon>Eukaryota</taxon>
        <taxon>Metazoa</taxon>
        <taxon>Chordata</taxon>
        <taxon>Cephalochordata</taxon>
        <taxon>Leptocardii</taxon>
        <taxon>Amphioxiformes</taxon>
        <taxon>Branchiostomatidae</taxon>
        <taxon>Branchiostoma</taxon>
    </lineage>
</organism>
<evidence type="ECO:0000313" key="8">
    <source>
        <dbReference type="Proteomes" id="UP000838412"/>
    </source>
</evidence>
<comment type="cofactor">
    <cofactor evidence="1">
        <name>heme b</name>
        <dbReference type="ChEBI" id="CHEBI:60344"/>
    </cofactor>
</comment>
<dbReference type="Pfam" id="PF02014">
    <property type="entry name" value="Reeler"/>
    <property type="match status" value="1"/>
</dbReference>
<keyword evidence="3" id="KW-0408">Iron</keyword>
<evidence type="ECO:0000259" key="5">
    <source>
        <dbReference type="PROSITE" id="PS50836"/>
    </source>
</evidence>
<reference evidence="7" key="1">
    <citation type="submission" date="2022-01" db="EMBL/GenBank/DDBJ databases">
        <authorList>
            <person name="Braso-Vives M."/>
        </authorList>
    </citation>
    <scope>NUCLEOTIDE SEQUENCE</scope>
</reference>
<dbReference type="Pfam" id="PF03351">
    <property type="entry name" value="DOMON"/>
    <property type="match status" value="1"/>
</dbReference>
<dbReference type="EMBL" id="OV696695">
    <property type="protein sequence ID" value="CAH1238179.1"/>
    <property type="molecule type" value="Genomic_DNA"/>
</dbReference>
<name>A0A8J9W348_BRALA</name>